<proteinExistence type="predicted"/>
<sequence length="78" mass="8817">MDKLFTTQDIGGTKREKTADADLSPIRSGFERNININGRDCLLFLNAEFRKINNFIILSGAFRSSRIVDREKLTAKPA</sequence>
<gene>
    <name evidence="1" type="ORF">O7A60_07445</name>
</gene>
<comment type="caution">
    <text evidence="1">The sequence shown here is derived from an EMBL/GenBank/DDBJ whole genome shotgun (WGS) entry which is preliminary data.</text>
</comment>
<dbReference type="EMBL" id="JAPYKS010000004">
    <property type="protein sequence ID" value="MEI9408599.1"/>
    <property type="molecule type" value="Genomic_DNA"/>
</dbReference>
<evidence type="ECO:0000313" key="2">
    <source>
        <dbReference type="Proteomes" id="UP001387293"/>
    </source>
</evidence>
<protein>
    <submittedName>
        <fullName evidence="1">Uncharacterized protein</fullName>
    </submittedName>
</protein>
<organism evidence="1 2">
    <name type="scientific">Mesorhizobium salmacidum</name>
    <dbReference type="NCBI Taxonomy" id="3015171"/>
    <lineage>
        <taxon>Bacteria</taxon>
        <taxon>Pseudomonadati</taxon>
        <taxon>Pseudomonadota</taxon>
        <taxon>Alphaproteobacteria</taxon>
        <taxon>Hyphomicrobiales</taxon>
        <taxon>Phyllobacteriaceae</taxon>
        <taxon>Mesorhizobium</taxon>
    </lineage>
</organism>
<keyword evidence="2" id="KW-1185">Reference proteome</keyword>
<dbReference type="RefSeq" id="WP_337105707.1">
    <property type="nucleotide sequence ID" value="NZ_JAPYKS010000004.1"/>
</dbReference>
<reference evidence="1 2" key="1">
    <citation type="submission" date="2022-12" db="EMBL/GenBank/DDBJ databases">
        <authorList>
            <person name="Muema E."/>
        </authorList>
    </citation>
    <scope>NUCLEOTIDE SEQUENCE [LARGE SCALE GENOMIC DNA]</scope>
    <source>
        <strain evidence="2">1326</strain>
    </source>
</reference>
<accession>A0ABU8KS98</accession>
<evidence type="ECO:0000313" key="1">
    <source>
        <dbReference type="EMBL" id="MEI9408599.1"/>
    </source>
</evidence>
<dbReference type="Proteomes" id="UP001387293">
    <property type="component" value="Unassembled WGS sequence"/>
</dbReference>
<name>A0ABU8KS98_9HYPH</name>